<keyword evidence="3 5" id="KW-0732">Signal</keyword>
<dbReference type="GO" id="GO:0005576">
    <property type="term" value="C:extracellular region"/>
    <property type="evidence" value="ECO:0007669"/>
    <property type="project" value="UniProtKB-SubCell"/>
</dbReference>
<dbReference type="GO" id="GO:0030682">
    <property type="term" value="P:symbiont-mediated perturbation of host defenses"/>
    <property type="evidence" value="ECO:0007669"/>
    <property type="project" value="InterPro"/>
</dbReference>
<accession>A0AAV7IPP9</accession>
<dbReference type="Pfam" id="PF03973">
    <property type="entry name" value="Triabin"/>
    <property type="match status" value="1"/>
</dbReference>
<evidence type="ECO:0000313" key="7">
    <source>
        <dbReference type="Proteomes" id="UP000826195"/>
    </source>
</evidence>
<dbReference type="AlphaFoldDB" id="A0AAV7IPP9"/>
<feature type="signal peptide" evidence="5">
    <location>
        <begin position="1"/>
        <end position="18"/>
    </location>
</feature>
<comment type="subcellular location">
    <subcellularLocation>
        <location evidence="1">Secreted</location>
    </subcellularLocation>
</comment>
<evidence type="ECO:0000256" key="1">
    <source>
        <dbReference type="ARBA" id="ARBA00004613"/>
    </source>
</evidence>
<protein>
    <submittedName>
        <fullName evidence="6">Uncharacterized protein</fullName>
    </submittedName>
</protein>
<sequence>MLRVLIFSILVLIPVISGQQPGRCPNVPGLPRNIYRAPGIWYVHSKSTNDFDEKMKCVRINWSQPKGSNFTLTVENFSTITNTLESIVVEGRDGSPTFRCHVPVLGEIDVDYYILGHDYARWAILYYCDEKENSYTEQALVLTRQKFPDERGLNQFIDQSYRYWGLQKPQFTPTVQNCRN</sequence>
<dbReference type="SUPFAM" id="SSF50814">
    <property type="entry name" value="Lipocalins"/>
    <property type="match status" value="1"/>
</dbReference>
<organism evidence="6 7">
    <name type="scientific">Cotesia glomerata</name>
    <name type="common">Lepidopteran parasitic wasp</name>
    <name type="synonym">Apanteles glomeratus</name>
    <dbReference type="NCBI Taxonomy" id="32391"/>
    <lineage>
        <taxon>Eukaryota</taxon>
        <taxon>Metazoa</taxon>
        <taxon>Ecdysozoa</taxon>
        <taxon>Arthropoda</taxon>
        <taxon>Hexapoda</taxon>
        <taxon>Insecta</taxon>
        <taxon>Pterygota</taxon>
        <taxon>Neoptera</taxon>
        <taxon>Endopterygota</taxon>
        <taxon>Hymenoptera</taxon>
        <taxon>Apocrita</taxon>
        <taxon>Ichneumonoidea</taxon>
        <taxon>Braconidae</taxon>
        <taxon>Microgastrinae</taxon>
        <taxon>Cotesia</taxon>
    </lineage>
</organism>
<comment type="similarity">
    <text evidence="4">Belongs to the calycin superfamily. Triabin family.</text>
</comment>
<evidence type="ECO:0000256" key="4">
    <source>
        <dbReference type="ARBA" id="ARBA00034121"/>
    </source>
</evidence>
<feature type="chain" id="PRO_5043596967" evidence="5">
    <location>
        <begin position="19"/>
        <end position="180"/>
    </location>
</feature>
<keyword evidence="2" id="KW-0964">Secreted</keyword>
<dbReference type="InterPro" id="IPR005657">
    <property type="entry name" value="Triabi/Procalin"/>
</dbReference>
<dbReference type="Proteomes" id="UP000826195">
    <property type="component" value="Unassembled WGS sequence"/>
</dbReference>
<evidence type="ECO:0000256" key="2">
    <source>
        <dbReference type="ARBA" id="ARBA00022525"/>
    </source>
</evidence>
<gene>
    <name evidence="6" type="ORF">KQX54_012201</name>
</gene>
<proteinExistence type="inferred from homology"/>
<dbReference type="Gene3D" id="2.40.128.20">
    <property type="match status" value="1"/>
</dbReference>
<evidence type="ECO:0000256" key="5">
    <source>
        <dbReference type="SAM" id="SignalP"/>
    </source>
</evidence>
<dbReference type="EMBL" id="JAHXZJ010001119">
    <property type="protein sequence ID" value="KAH0554670.1"/>
    <property type="molecule type" value="Genomic_DNA"/>
</dbReference>
<reference evidence="6 7" key="1">
    <citation type="journal article" date="2021" name="J. Hered.">
        <title>A chromosome-level genome assembly of the parasitoid wasp, Cotesia glomerata (Hymenoptera: Braconidae).</title>
        <authorList>
            <person name="Pinto B.J."/>
            <person name="Weis J.J."/>
            <person name="Gamble T."/>
            <person name="Ode P.J."/>
            <person name="Paul R."/>
            <person name="Zaspel J.M."/>
        </authorList>
    </citation>
    <scope>NUCLEOTIDE SEQUENCE [LARGE SCALE GENOMIC DNA]</scope>
    <source>
        <strain evidence="6">CgM1</strain>
    </source>
</reference>
<evidence type="ECO:0000313" key="6">
    <source>
        <dbReference type="EMBL" id="KAH0554670.1"/>
    </source>
</evidence>
<dbReference type="InterPro" id="IPR012674">
    <property type="entry name" value="Calycin"/>
</dbReference>
<name>A0AAV7IPP9_COTGL</name>
<evidence type="ECO:0000256" key="3">
    <source>
        <dbReference type="ARBA" id="ARBA00022729"/>
    </source>
</evidence>
<keyword evidence="7" id="KW-1185">Reference proteome</keyword>
<comment type="caution">
    <text evidence="6">The sequence shown here is derived from an EMBL/GenBank/DDBJ whole genome shotgun (WGS) entry which is preliminary data.</text>
</comment>